<keyword evidence="3" id="KW-0472">Membrane</keyword>
<dbReference type="RefSeq" id="WP_186845875.1">
    <property type="nucleotide sequence ID" value="NZ_JACOME010000002.1"/>
</dbReference>
<dbReference type="NCBIfam" id="TIGR01730">
    <property type="entry name" value="RND_mfp"/>
    <property type="match status" value="1"/>
</dbReference>
<feature type="domain" description="DUF3347" evidence="4">
    <location>
        <begin position="448"/>
        <end position="531"/>
    </location>
</feature>
<evidence type="ECO:0000259" key="6">
    <source>
        <dbReference type="Pfam" id="PF25919"/>
    </source>
</evidence>
<evidence type="ECO:0000313" key="10">
    <source>
        <dbReference type="Proteomes" id="UP000607435"/>
    </source>
</evidence>
<reference evidence="9 10" key="1">
    <citation type="submission" date="2020-08" db="EMBL/GenBank/DDBJ databases">
        <title>Winogradskyella ouciana sp. nov., isolated from the hadal seawater of the Mariana Trench.</title>
        <authorList>
            <person name="He X."/>
        </authorList>
    </citation>
    <scope>NUCLEOTIDE SEQUENCE [LARGE SCALE GENOMIC DNA]</scope>
    <source>
        <strain evidence="9 10">KCTC 22026</strain>
    </source>
</reference>
<dbReference type="Pfam" id="PF25954">
    <property type="entry name" value="Beta-barrel_RND_2"/>
    <property type="match status" value="1"/>
</dbReference>
<evidence type="ECO:0000256" key="3">
    <source>
        <dbReference type="SAM" id="Phobius"/>
    </source>
</evidence>
<dbReference type="Pfam" id="PF25919">
    <property type="entry name" value="BSH_CusB"/>
    <property type="match status" value="1"/>
</dbReference>
<dbReference type="EMBL" id="JACOME010000002">
    <property type="protein sequence ID" value="MBC3846767.1"/>
    <property type="molecule type" value="Genomic_DNA"/>
</dbReference>
<name>A0ABR6Y203_9FLAO</name>
<dbReference type="Pfam" id="PF19335">
    <property type="entry name" value="HMBD"/>
    <property type="match status" value="1"/>
</dbReference>
<dbReference type="InterPro" id="IPR058649">
    <property type="entry name" value="CzcB_C"/>
</dbReference>
<comment type="similarity">
    <text evidence="1">Belongs to the membrane fusion protein (MFP) (TC 8.A.1) family.</text>
</comment>
<keyword evidence="3" id="KW-1133">Transmembrane helix</keyword>
<feature type="domain" description="CzcB-like C-terminal circularly permuted SH3-like" evidence="8">
    <location>
        <begin position="333"/>
        <end position="394"/>
    </location>
</feature>
<dbReference type="InterPro" id="IPR058790">
    <property type="entry name" value="BSH_CusB"/>
</dbReference>
<sequence>MMTKKIGIYIGCVVLGFALSFIFFDYNNDQSKNTKNDTKNITHKEWTCAMHPQIKEQEEGTCPLCAMDLVLVPSDDSETSLSDNQFKMSQNALALANIETSEVNFSSEDEVIIKLSGIISTNKETDATQTSIFDGRIEKLYANYIGTKIRKGKQIGLIYSPELYLAQNKLLTSVSYRKTHPQLFDEVRNSLGLWKMTDEQIENVIVSEKPMTNFPIYADVSGTVTEIMASEGSFYNQGDPLFKISDLRTVWAVFDAYESQLGSLKVGQSLELKSKAFPKGITTGKIDFIEPILHTKKRTATVRVVIDNRDGKLKPGMLIEGSITSKLSKGVLTIPKTAALWTGKRSIVYLKPYPNKPYFEMTEVVLGQSLKDSYEVLSGLEAGDTIVTEGAFTIDAAAQLQGKRSMMNTIIETKNHQKNTNFKDSDLSTNHISIDWDMLKKDEFNLLIKDYLLLKDAFVTSDVKKTKHHANLLLKAINKLDLKKLPDLNKKNIEQLSNITKSISTINDLKKQRLHFKSLSTKIIDMVLNSKSLNDRVYIQFCPMADENKGAKWLSLDKKIMNPYFGDKMLNCGSVLEEIN</sequence>
<feature type="transmembrane region" description="Helical" evidence="3">
    <location>
        <begin position="7"/>
        <end position="26"/>
    </location>
</feature>
<dbReference type="InterPro" id="IPR058792">
    <property type="entry name" value="Beta-barrel_RND_2"/>
</dbReference>
<dbReference type="InterPro" id="IPR006143">
    <property type="entry name" value="RND_pump_MFP"/>
</dbReference>
<feature type="domain" description="CusB-like beta-barrel" evidence="7">
    <location>
        <begin position="249"/>
        <end position="325"/>
    </location>
</feature>
<dbReference type="Gene3D" id="2.40.420.20">
    <property type="match status" value="1"/>
</dbReference>
<accession>A0ABR6Y203</accession>
<evidence type="ECO:0000313" key="9">
    <source>
        <dbReference type="EMBL" id="MBC3846767.1"/>
    </source>
</evidence>
<dbReference type="SUPFAM" id="SSF111369">
    <property type="entry name" value="HlyD-like secretion proteins"/>
    <property type="match status" value="1"/>
</dbReference>
<organism evidence="9 10">
    <name type="scientific">Winogradskyella echinorum</name>
    <dbReference type="NCBI Taxonomy" id="538189"/>
    <lineage>
        <taxon>Bacteria</taxon>
        <taxon>Pseudomonadati</taxon>
        <taxon>Bacteroidota</taxon>
        <taxon>Flavobacteriia</taxon>
        <taxon>Flavobacteriales</taxon>
        <taxon>Flavobacteriaceae</taxon>
        <taxon>Winogradskyella</taxon>
    </lineage>
</organism>
<gene>
    <name evidence="9" type="ORF">H6H04_10285</name>
</gene>
<evidence type="ECO:0000259" key="4">
    <source>
        <dbReference type="Pfam" id="PF11827"/>
    </source>
</evidence>
<dbReference type="InterPro" id="IPR051909">
    <property type="entry name" value="MFP_Cation_Efflux"/>
</dbReference>
<evidence type="ECO:0000256" key="1">
    <source>
        <dbReference type="ARBA" id="ARBA00009477"/>
    </source>
</evidence>
<comment type="caution">
    <text evidence="9">The sequence shown here is derived from an EMBL/GenBank/DDBJ whole genome shotgun (WGS) entry which is preliminary data.</text>
</comment>
<dbReference type="InterPro" id="IPR045800">
    <property type="entry name" value="HMBD"/>
</dbReference>
<dbReference type="Pfam" id="PF11827">
    <property type="entry name" value="DUF3347"/>
    <property type="match status" value="1"/>
</dbReference>
<dbReference type="Pfam" id="PF25975">
    <property type="entry name" value="CzcB_C"/>
    <property type="match status" value="1"/>
</dbReference>
<evidence type="ECO:0000256" key="2">
    <source>
        <dbReference type="ARBA" id="ARBA00022448"/>
    </source>
</evidence>
<feature type="domain" description="CusB-like barrel-sandwich hybrid" evidence="6">
    <location>
        <begin position="134"/>
        <end position="244"/>
    </location>
</feature>
<dbReference type="InterPro" id="IPR021782">
    <property type="entry name" value="DUF3347"/>
</dbReference>
<dbReference type="PANTHER" id="PTHR30097">
    <property type="entry name" value="CATION EFFLUX SYSTEM PROTEIN CUSB"/>
    <property type="match status" value="1"/>
</dbReference>
<dbReference type="PANTHER" id="PTHR30097:SF15">
    <property type="entry name" value="CATION EFFLUX SYSTEM PROTEIN CUSB"/>
    <property type="match status" value="1"/>
</dbReference>
<dbReference type="Gene3D" id="2.40.30.170">
    <property type="match status" value="1"/>
</dbReference>
<feature type="domain" description="Heavy metal binding" evidence="5">
    <location>
        <begin position="46"/>
        <end position="70"/>
    </location>
</feature>
<protein>
    <submittedName>
        <fullName evidence="9">Efflux RND transporter periplasmic adaptor subunit</fullName>
    </submittedName>
</protein>
<keyword evidence="2" id="KW-0813">Transport</keyword>
<dbReference type="Proteomes" id="UP000607435">
    <property type="component" value="Unassembled WGS sequence"/>
</dbReference>
<evidence type="ECO:0000259" key="7">
    <source>
        <dbReference type="Pfam" id="PF25954"/>
    </source>
</evidence>
<evidence type="ECO:0000259" key="8">
    <source>
        <dbReference type="Pfam" id="PF25975"/>
    </source>
</evidence>
<evidence type="ECO:0000259" key="5">
    <source>
        <dbReference type="Pfam" id="PF19335"/>
    </source>
</evidence>
<proteinExistence type="inferred from homology"/>
<keyword evidence="3" id="KW-0812">Transmembrane</keyword>
<keyword evidence="10" id="KW-1185">Reference proteome</keyword>